<dbReference type="STRING" id="1215343.B488_05080"/>
<feature type="compositionally biased region" description="Basic and acidic residues" evidence="1">
    <location>
        <begin position="42"/>
        <end position="81"/>
    </location>
</feature>
<evidence type="ECO:0000256" key="1">
    <source>
        <dbReference type="SAM" id="MobiDB-lite"/>
    </source>
</evidence>
<dbReference type="RefSeq" id="WP_015272927.1">
    <property type="nucleotide sequence ID" value="NC_019907.1"/>
</dbReference>
<dbReference type="EMBL" id="CP003789">
    <property type="protein sequence ID" value="AGA64500.1"/>
    <property type="molecule type" value="Genomic_DNA"/>
</dbReference>
<reference evidence="2 3" key="1">
    <citation type="journal article" date="2012" name="Stand. Genomic Sci.">
        <title>Complete genome sequence of Liberibacter crescens BT-1.</title>
        <authorList>
            <person name="Leonard M.T."/>
            <person name="Fagen J.R."/>
            <person name="Davis-Richardson A.G."/>
            <person name="Davis M.J."/>
            <person name="Triplett E.W."/>
        </authorList>
    </citation>
    <scope>NUCLEOTIDE SEQUENCE [LARGE SCALE GENOMIC DNA]</scope>
    <source>
        <strain evidence="2 3">BT-1</strain>
    </source>
</reference>
<evidence type="ECO:0000313" key="3">
    <source>
        <dbReference type="Proteomes" id="UP000010799"/>
    </source>
</evidence>
<name>L0EUJ4_LIBCB</name>
<dbReference type="HOGENOM" id="CLU_737308_0_0_5"/>
<dbReference type="KEGG" id="lcc:B488_05080"/>
<dbReference type="Proteomes" id="UP000010799">
    <property type="component" value="Chromosome"/>
</dbReference>
<dbReference type="AlphaFoldDB" id="L0EUJ4"/>
<sequence length="375" mass="41669">MEEMTSPKGGNENSLPHDDGGFGNFMKELGTETTPSNEVPVEEIKKPVIKERKRGDDGKFVASAKADDEKVVNFPVKEKANVEAAVADTQDHEEQEEDEDVEENKGEDEGEGVEPAGSSDGEGEEEDPEFEIAEGRKVRLSQLKNNYKEYGDIAEAAHNVIGLRDKVAADANHLAQVTQNIVKLLSDIVPAPNASLQQTDPSAYNQQYVAYHNWMGVLQNLLNIASPAQKISQEAEAHKKQTDSDQQKQRNLEEYSKLVKWLPELNDKAKLETFRNNAVRFSKDIGVTDNEIPSLLSDHRYYVLTHYAMKGLKMEEAEKKAAQKAVKAPPVSMSKKGTVIKDKSHSIKRANERLAKEQTHEAAMAFLDAIEKNAS</sequence>
<keyword evidence="3" id="KW-1185">Reference proteome</keyword>
<feature type="region of interest" description="Disordered" evidence="1">
    <location>
        <begin position="323"/>
        <end position="346"/>
    </location>
</feature>
<proteinExistence type="predicted"/>
<dbReference type="PATRIC" id="fig|1215343.11.peg.518"/>
<feature type="compositionally biased region" description="Acidic residues" evidence="1">
    <location>
        <begin position="121"/>
        <end position="132"/>
    </location>
</feature>
<organism evidence="2 3">
    <name type="scientific">Liberibacter crescens (strain BT-1)</name>
    <dbReference type="NCBI Taxonomy" id="1215343"/>
    <lineage>
        <taxon>Bacteria</taxon>
        <taxon>Pseudomonadati</taxon>
        <taxon>Pseudomonadota</taxon>
        <taxon>Alphaproteobacteria</taxon>
        <taxon>Hyphomicrobiales</taxon>
        <taxon>Rhizobiaceae</taxon>
        <taxon>Liberibacter</taxon>
    </lineage>
</organism>
<feature type="region of interest" description="Disordered" evidence="1">
    <location>
        <begin position="1"/>
        <end position="136"/>
    </location>
</feature>
<feature type="compositionally biased region" description="Acidic residues" evidence="1">
    <location>
        <begin position="91"/>
        <end position="112"/>
    </location>
</feature>
<accession>L0EUJ4</accession>
<evidence type="ECO:0000313" key="2">
    <source>
        <dbReference type="EMBL" id="AGA64500.1"/>
    </source>
</evidence>
<protein>
    <submittedName>
        <fullName evidence="2">Uncharacterized protein</fullName>
    </submittedName>
</protein>
<gene>
    <name evidence="2" type="ordered locus">B488_05080</name>
</gene>